<dbReference type="CDD" id="cd03809">
    <property type="entry name" value="GT4_MtfB-like"/>
    <property type="match status" value="1"/>
</dbReference>
<dbReference type="RefSeq" id="WP_194503802.1">
    <property type="nucleotide sequence ID" value="NZ_JADIVZ010000006.1"/>
</dbReference>
<dbReference type="Proteomes" id="UP000656804">
    <property type="component" value="Unassembled WGS sequence"/>
</dbReference>
<dbReference type="PANTHER" id="PTHR46401">
    <property type="entry name" value="GLYCOSYLTRANSFERASE WBBK-RELATED"/>
    <property type="match status" value="1"/>
</dbReference>
<gene>
    <name evidence="4" type="ORF">ISG29_12600</name>
</gene>
<dbReference type="GO" id="GO:0016757">
    <property type="term" value="F:glycosyltransferase activity"/>
    <property type="evidence" value="ECO:0007669"/>
    <property type="project" value="UniProtKB-KW"/>
</dbReference>
<reference evidence="4" key="1">
    <citation type="submission" date="2020-11" db="EMBL/GenBank/DDBJ databases">
        <title>Nocardioides sp. CBS4Y-1, whole genome shotgun sequence.</title>
        <authorList>
            <person name="Tuo L."/>
        </authorList>
    </citation>
    <scope>NUCLEOTIDE SEQUENCE</scope>
    <source>
        <strain evidence="4">CBS4Y-1</strain>
    </source>
</reference>
<name>A0A930Y6M5_9ACTN</name>
<dbReference type="Pfam" id="PF13439">
    <property type="entry name" value="Glyco_transf_4"/>
    <property type="match status" value="1"/>
</dbReference>
<dbReference type="Pfam" id="PF13692">
    <property type="entry name" value="Glyco_trans_1_4"/>
    <property type="match status" value="1"/>
</dbReference>
<evidence type="ECO:0000259" key="3">
    <source>
        <dbReference type="Pfam" id="PF13439"/>
    </source>
</evidence>
<accession>A0A930Y6M5</accession>
<dbReference type="InterPro" id="IPR028098">
    <property type="entry name" value="Glyco_trans_4-like_N"/>
</dbReference>
<comment type="caution">
    <text evidence="4">The sequence shown here is derived from an EMBL/GenBank/DDBJ whole genome shotgun (WGS) entry which is preliminary data.</text>
</comment>
<dbReference type="SUPFAM" id="SSF53756">
    <property type="entry name" value="UDP-Glycosyltransferase/glycogen phosphorylase"/>
    <property type="match status" value="1"/>
</dbReference>
<keyword evidence="1" id="KW-0328">Glycosyltransferase</keyword>
<dbReference type="PANTHER" id="PTHR46401:SF2">
    <property type="entry name" value="GLYCOSYLTRANSFERASE WBBK-RELATED"/>
    <property type="match status" value="1"/>
</dbReference>
<dbReference type="Gene3D" id="3.40.50.2000">
    <property type="entry name" value="Glycogen Phosphorylase B"/>
    <property type="match status" value="2"/>
</dbReference>
<evidence type="ECO:0000256" key="2">
    <source>
        <dbReference type="ARBA" id="ARBA00022679"/>
    </source>
</evidence>
<keyword evidence="2" id="KW-0808">Transferase</keyword>
<evidence type="ECO:0000256" key="1">
    <source>
        <dbReference type="ARBA" id="ARBA00022676"/>
    </source>
</evidence>
<sequence length="374" mass="40277">MRLAIDGRFLTQPLTGVQRYARELCATLDAALEAGDPVATDLEVTVLCPPLRAAAPRPAYRHLSLREVGRRQGHAWEQLDLPRHARGHDVLFCPGNVAPVASLRGRTCTVVTVHDLAFRYHPETVSRAFRTLYEVLVPQVLRHADAVLTVSQTERARMLEHFPTAADRLVAVANGGIGGPGGPPEPHDPAPPDAPYLLFVGALNARKNVAGVAATVRTLLEERPDLHAVFVGPAPEAYAAVDLGTEHPRVHVTGPVSDAALAAHYEHAALMLFPSFHEASGLPPVEAMAHGCPVVVSEIPALRERCADAAVYCDPHDLPSIAAGARHLLDDPAERERLVALGRERAAHFTWDRCLAETLAVLRRAAGGQVPEHP</sequence>
<proteinExistence type="predicted"/>
<dbReference type="AlphaFoldDB" id="A0A930Y6M5"/>
<evidence type="ECO:0000313" key="4">
    <source>
        <dbReference type="EMBL" id="MBF4162530.1"/>
    </source>
</evidence>
<organism evidence="4 5">
    <name type="scientific">Nocardioides acrostichi</name>
    <dbReference type="NCBI Taxonomy" id="2784339"/>
    <lineage>
        <taxon>Bacteria</taxon>
        <taxon>Bacillati</taxon>
        <taxon>Actinomycetota</taxon>
        <taxon>Actinomycetes</taxon>
        <taxon>Propionibacteriales</taxon>
        <taxon>Nocardioidaceae</taxon>
        <taxon>Nocardioides</taxon>
    </lineage>
</organism>
<protein>
    <submittedName>
        <fullName evidence="4">Glycosyltransferase family 4 protein</fullName>
    </submittedName>
</protein>
<feature type="domain" description="Glycosyltransferase subfamily 4-like N-terminal" evidence="3">
    <location>
        <begin position="16"/>
        <end position="175"/>
    </location>
</feature>
<dbReference type="GO" id="GO:0009103">
    <property type="term" value="P:lipopolysaccharide biosynthetic process"/>
    <property type="evidence" value="ECO:0007669"/>
    <property type="project" value="TreeGrafter"/>
</dbReference>
<evidence type="ECO:0000313" key="5">
    <source>
        <dbReference type="Proteomes" id="UP000656804"/>
    </source>
</evidence>
<keyword evidence="5" id="KW-1185">Reference proteome</keyword>
<dbReference type="EMBL" id="JADIVZ010000006">
    <property type="protein sequence ID" value="MBF4162530.1"/>
    <property type="molecule type" value="Genomic_DNA"/>
</dbReference>